<comment type="caution">
    <text evidence="1">The sequence shown here is derived from an EMBL/GenBank/DDBJ whole genome shotgun (WGS) entry which is preliminary data.</text>
</comment>
<evidence type="ECO:0000313" key="2">
    <source>
        <dbReference type="Proteomes" id="UP000712281"/>
    </source>
</evidence>
<gene>
    <name evidence="1" type="ORF">F2Q68_00040256</name>
</gene>
<dbReference type="EMBL" id="QGKW02000007">
    <property type="protein sequence ID" value="KAF2620594.1"/>
    <property type="molecule type" value="Genomic_DNA"/>
</dbReference>
<evidence type="ECO:0000313" key="1">
    <source>
        <dbReference type="EMBL" id="KAF2620594.1"/>
    </source>
</evidence>
<proteinExistence type="predicted"/>
<accession>A0A8S9MJP1</accession>
<name>A0A8S9MJP1_BRACR</name>
<dbReference type="PANTHER" id="PTHR35830:SF1">
    <property type="entry name" value="OS05G0299200 PROTEIN"/>
    <property type="match status" value="1"/>
</dbReference>
<dbReference type="AlphaFoldDB" id="A0A8S9MJP1"/>
<dbReference type="PANTHER" id="PTHR35830">
    <property type="entry name" value="OS05G0299200 PROTEIN"/>
    <property type="match status" value="1"/>
</dbReference>
<dbReference type="Proteomes" id="UP000712281">
    <property type="component" value="Unassembled WGS sequence"/>
</dbReference>
<protein>
    <submittedName>
        <fullName evidence="1">Uncharacterized protein</fullName>
    </submittedName>
</protein>
<reference evidence="1" key="1">
    <citation type="submission" date="2019-12" db="EMBL/GenBank/DDBJ databases">
        <title>Genome sequencing and annotation of Brassica cretica.</title>
        <authorList>
            <person name="Studholme D.J."/>
            <person name="Sarris P.F."/>
        </authorList>
    </citation>
    <scope>NUCLEOTIDE SEQUENCE</scope>
    <source>
        <strain evidence="1">PFS-001/15</strain>
        <tissue evidence="1">Leaf</tissue>
    </source>
</reference>
<sequence>MTTLRSFPSSPRFFATKAPLFFFSILKRCHSLPRRNRINSKNSTYRDGNLHFVFRLANSSLARWWIPKLVVRRDRSLGGKEVVVAVENFGSSSSSLASSGQASRNNSVARTLKLIAQNSLPKWWSASLPRQSLEVDKEDYQREVALMGLMALGDVVTTDLLRISSCRKVRISSCRKVRISSCRKVDPCTGPEKLMSSSNRHSGVRDSTFESLRLSRSSQSIASGFLCFWDSLDFKKDMKFVGITVLFLDEKVLKHVQDNHPFLIRFISLTIIDEVIAGAPEINLQSRLDCSTVSK</sequence>
<organism evidence="1 2">
    <name type="scientific">Brassica cretica</name>
    <name type="common">Mustard</name>
    <dbReference type="NCBI Taxonomy" id="69181"/>
    <lineage>
        <taxon>Eukaryota</taxon>
        <taxon>Viridiplantae</taxon>
        <taxon>Streptophyta</taxon>
        <taxon>Embryophyta</taxon>
        <taxon>Tracheophyta</taxon>
        <taxon>Spermatophyta</taxon>
        <taxon>Magnoliopsida</taxon>
        <taxon>eudicotyledons</taxon>
        <taxon>Gunneridae</taxon>
        <taxon>Pentapetalae</taxon>
        <taxon>rosids</taxon>
        <taxon>malvids</taxon>
        <taxon>Brassicales</taxon>
        <taxon>Brassicaceae</taxon>
        <taxon>Brassiceae</taxon>
        <taxon>Brassica</taxon>
    </lineage>
</organism>